<dbReference type="AlphaFoldDB" id="A0A813WNQ6"/>
<feature type="region of interest" description="Disordered" evidence="1">
    <location>
        <begin position="314"/>
        <end position="340"/>
    </location>
</feature>
<name>A0A813WNQ6_9BILA</name>
<feature type="compositionally biased region" description="Low complexity" evidence="1">
    <location>
        <begin position="204"/>
        <end position="228"/>
    </location>
</feature>
<accession>A0A813WNQ6</accession>
<dbReference type="EMBL" id="CAJNOL010000110">
    <property type="protein sequence ID" value="CAF0853838.1"/>
    <property type="molecule type" value="Genomic_DNA"/>
</dbReference>
<gene>
    <name evidence="2" type="ORF">JXQ802_LOCUS6830</name>
</gene>
<organism evidence="2 3">
    <name type="scientific">Rotaria sordida</name>
    <dbReference type="NCBI Taxonomy" id="392033"/>
    <lineage>
        <taxon>Eukaryota</taxon>
        <taxon>Metazoa</taxon>
        <taxon>Spiralia</taxon>
        <taxon>Gnathifera</taxon>
        <taxon>Rotifera</taxon>
        <taxon>Eurotatoria</taxon>
        <taxon>Bdelloidea</taxon>
        <taxon>Philodinida</taxon>
        <taxon>Philodinidae</taxon>
        <taxon>Rotaria</taxon>
    </lineage>
</organism>
<proteinExistence type="predicted"/>
<evidence type="ECO:0000256" key="1">
    <source>
        <dbReference type="SAM" id="MobiDB-lite"/>
    </source>
</evidence>
<keyword evidence="3" id="KW-1185">Reference proteome</keyword>
<feature type="region of interest" description="Disordered" evidence="1">
    <location>
        <begin position="173"/>
        <end position="240"/>
    </location>
</feature>
<feature type="compositionally biased region" description="Polar residues" evidence="1">
    <location>
        <begin position="316"/>
        <end position="327"/>
    </location>
</feature>
<reference evidence="2" key="1">
    <citation type="submission" date="2021-02" db="EMBL/GenBank/DDBJ databases">
        <authorList>
            <person name="Nowell W R."/>
        </authorList>
    </citation>
    <scope>NUCLEOTIDE SEQUENCE</scope>
</reference>
<feature type="compositionally biased region" description="Polar residues" evidence="1">
    <location>
        <begin position="229"/>
        <end position="240"/>
    </location>
</feature>
<comment type="caution">
    <text evidence="2">The sequence shown here is derived from an EMBL/GenBank/DDBJ whole genome shotgun (WGS) entry which is preliminary data.</text>
</comment>
<sequence length="340" mass="38290">MSFSWSASSSPSFVGIKPTTTNSFADALKRLAEHVEEKNKNIDSNNIGNSNLVQSSIDFPNRMIPYHVNNSILPDQTLRLYTQYMHEAERREDMRRRYLRVYGGSNGPNINLPILNRRLDITDPYRFMVPHLSSLLHPPTYLQLPTQQTRLTQPAPFLLPNIKTTDTTIRIPIQENTDKKSSEQSSHLSKPKLKLFRPYDLDSRNSNSNQTSPSSPTVTKKSTPSPSTCVNSNSTISDESQTVTSFGKEKQLFNTLGLVQQSTDILTEKSSFIQTSPSESSTAIETIFTQQDNHLDNSLSNTKDSSLSATFKRKSAFSSNTQNSSNRKQLKIDKIHNNVE</sequence>
<protein>
    <submittedName>
        <fullName evidence="2">Uncharacterized protein</fullName>
    </submittedName>
</protein>
<evidence type="ECO:0000313" key="2">
    <source>
        <dbReference type="EMBL" id="CAF0853838.1"/>
    </source>
</evidence>
<evidence type="ECO:0000313" key="3">
    <source>
        <dbReference type="Proteomes" id="UP000663870"/>
    </source>
</evidence>
<dbReference type="Proteomes" id="UP000663870">
    <property type="component" value="Unassembled WGS sequence"/>
</dbReference>
<feature type="compositionally biased region" description="Basic and acidic residues" evidence="1">
    <location>
        <begin position="330"/>
        <end position="340"/>
    </location>
</feature>